<name>A0A6S7IBW7_PARCT</name>
<keyword evidence="2" id="KW-0812">Transmembrane</keyword>
<dbReference type="OrthoDB" id="10499493at2759"/>
<accession>A0A6S7IBW7</accession>
<evidence type="ECO:0000256" key="2">
    <source>
        <dbReference type="SAM" id="Phobius"/>
    </source>
</evidence>
<comment type="caution">
    <text evidence="3">The sequence shown here is derived from an EMBL/GenBank/DDBJ whole genome shotgun (WGS) entry which is preliminary data.</text>
</comment>
<keyword evidence="2" id="KW-1133">Transmembrane helix</keyword>
<evidence type="ECO:0000313" key="4">
    <source>
        <dbReference type="Proteomes" id="UP001152795"/>
    </source>
</evidence>
<feature type="compositionally biased region" description="Low complexity" evidence="1">
    <location>
        <begin position="27"/>
        <end position="50"/>
    </location>
</feature>
<reference evidence="3" key="1">
    <citation type="submission" date="2020-04" db="EMBL/GenBank/DDBJ databases">
        <authorList>
            <person name="Alioto T."/>
            <person name="Alioto T."/>
            <person name="Gomez Garrido J."/>
        </authorList>
    </citation>
    <scope>NUCLEOTIDE SEQUENCE</scope>
    <source>
        <strain evidence="3">A484AB</strain>
    </source>
</reference>
<organism evidence="3 4">
    <name type="scientific">Paramuricea clavata</name>
    <name type="common">Red gorgonian</name>
    <name type="synonym">Violescent sea-whip</name>
    <dbReference type="NCBI Taxonomy" id="317549"/>
    <lineage>
        <taxon>Eukaryota</taxon>
        <taxon>Metazoa</taxon>
        <taxon>Cnidaria</taxon>
        <taxon>Anthozoa</taxon>
        <taxon>Octocorallia</taxon>
        <taxon>Malacalcyonacea</taxon>
        <taxon>Plexauridae</taxon>
        <taxon>Paramuricea</taxon>
    </lineage>
</organism>
<sequence>TSNSTKPSLDDDAKSTHSTPPKKVPKTTVQTETITATTTTTVRSTTETSTEFATMKNETSEHSSEAGYSTTSIKPPNAYKHDEHEHKLTFYISVGFGSAFGVLLFSLIILLARRSIRKKKEGKKRAVYWAKINRTCQSQYIPNEEVSTNNPMYEGSRSRTTSNVLYGVPEQAEDIRSEFPRKNDYIVTPLQQSPKPDLVVSNACALYQNADELYSEPKKVPGSVGNGNYERITSCILKKNSEARESTGSYAEPCVIFNGIFISENTGYVSVEHKSN</sequence>
<protein>
    <submittedName>
        <fullName evidence="3">Uncharacterized protein</fullName>
    </submittedName>
</protein>
<dbReference type="EMBL" id="CACRXK020008307">
    <property type="protein sequence ID" value="CAB4014453.1"/>
    <property type="molecule type" value="Genomic_DNA"/>
</dbReference>
<evidence type="ECO:0000256" key="1">
    <source>
        <dbReference type="SAM" id="MobiDB-lite"/>
    </source>
</evidence>
<feature type="non-terminal residue" evidence="3">
    <location>
        <position position="276"/>
    </location>
</feature>
<dbReference type="Proteomes" id="UP001152795">
    <property type="component" value="Unassembled WGS sequence"/>
</dbReference>
<keyword evidence="2" id="KW-0472">Membrane</keyword>
<keyword evidence="4" id="KW-1185">Reference proteome</keyword>
<dbReference type="AlphaFoldDB" id="A0A6S7IBW7"/>
<feature type="region of interest" description="Disordered" evidence="1">
    <location>
        <begin position="1"/>
        <end position="78"/>
    </location>
</feature>
<proteinExistence type="predicted"/>
<gene>
    <name evidence="3" type="ORF">PACLA_8A026406</name>
</gene>
<feature type="transmembrane region" description="Helical" evidence="2">
    <location>
        <begin position="90"/>
        <end position="112"/>
    </location>
</feature>
<evidence type="ECO:0000313" key="3">
    <source>
        <dbReference type="EMBL" id="CAB4014453.1"/>
    </source>
</evidence>